<evidence type="ECO:0000256" key="6">
    <source>
        <dbReference type="SAM" id="Coils"/>
    </source>
</evidence>
<dbReference type="RefSeq" id="WP_076488405.1">
    <property type="nucleotide sequence ID" value="NZ_FTMS01000006.1"/>
</dbReference>
<gene>
    <name evidence="9" type="ORF">SAMN05920897_106127</name>
</gene>
<evidence type="ECO:0000256" key="3">
    <source>
        <dbReference type="ARBA" id="ARBA00022692"/>
    </source>
</evidence>
<keyword evidence="6" id="KW-0175">Coiled coil</keyword>
<organism evidence="9 10">
    <name type="scientific">Alkalispirochaeta americana</name>
    <dbReference type="NCBI Taxonomy" id="159291"/>
    <lineage>
        <taxon>Bacteria</taxon>
        <taxon>Pseudomonadati</taxon>
        <taxon>Spirochaetota</taxon>
        <taxon>Spirochaetia</taxon>
        <taxon>Spirochaetales</taxon>
        <taxon>Spirochaetaceae</taxon>
        <taxon>Alkalispirochaeta</taxon>
    </lineage>
</organism>
<dbReference type="Pfam" id="PF02690">
    <property type="entry name" value="Na_Pi_cotrans"/>
    <property type="match status" value="2"/>
</dbReference>
<dbReference type="GO" id="GO:0005886">
    <property type="term" value="C:plasma membrane"/>
    <property type="evidence" value="ECO:0007669"/>
    <property type="project" value="UniProtKB-SubCell"/>
</dbReference>
<dbReference type="InterPro" id="IPR026022">
    <property type="entry name" value="PhoU_dom"/>
</dbReference>
<dbReference type="NCBIfam" id="NF037997">
    <property type="entry name" value="Na_Pi_symport"/>
    <property type="match status" value="1"/>
</dbReference>
<evidence type="ECO:0000256" key="5">
    <source>
        <dbReference type="ARBA" id="ARBA00023136"/>
    </source>
</evidence>
<keyword evidence="10" id="KW-1185">Reference proteome</keyword>
<keyword evidence="4 7" id="KW-1133">Transmembrane helix</keyword>
<dbReference type="OrthoDB" id="9763003at2"/>
<feature type="domain" description="PhoU" evidence="8">
    <location>
        <begin position="484"/>
        <end position="548"/>
    </location>
</feature>
<dbReference type="Pfam" id="PF01895">
    <property type="entry name" value="PhoU"/>
    <property type="match status" value="2"/>
</dbReference>
<dbReference type="STRING" id="159291.SAMN05920897_106127"/>
<keyword evidence="2" id="KW-1003">Cell membrane</keyword>
<feature type="transmembrane region" description="Helical" evidence="7">
    <location>
        <begin position="217"/>
        <end position="238"/>
    </location>
</feature>
<dbReference type="PANTHER" id="PTHR10010:SF46">
    <property type="entry name" value="SODIUM-DEPENDENT PHOSPHATE TRANSPORT PROTEIN 2B"/>
    <property type="match status" value="1"/>
</dbReference>
<accession>A0A1N6RIN2</accession>
<name>A0A1N6RIN2_9SPIO</name>
<evidence type="ECO:0000256" key="2">
    <source>
        <dbReference type="ARBA" id="ARBA00022475"/>
    </source>
</evidence>
<feature type="transmembrane region" description="Helical" evidence="7">
    <location>
        <begin position="69"/>
        <end position="89"/>
    </location>
</feature>
<feature type="transmembrane region" description="Helical" evidence="7">
    <location>
        <begin position="45"/>
        <end position="63"/>
    </location>
</feature>
<dbReference type="AlphaFoldDB" id="A0A1N6RIN2"/>
<proteinExistence type="predicted"/>
<dbReference type="Gene3D" id="1.20.58.220">
    <property type="entry name" value="Phosphate transport system protein phou homolog 2, domain 2"/>
    <property type="match status" value="1"/>
</dbReference>
<evidence type="ECO:0000259" key="8">
    <source>
        <dbReference type="Pfam" id="PF01895"/>
    </source>
</evidence>
<evidence type="ECO:0000313" key="10">
    <source>
        <dbReference type="Proteomes" id="UP000186400"/>
    </source>
</evidence>
<evidence type="ECO:0000313" key="9">
    <source>
        <dbReference type="EMBL" id="SIQ28691.1"/>
    </source>
</evidence>
<dbReference type="Proteomes" id="UP000186400">
    <property type="component" value="Unassembled WGS sequence"/>
</dbReference>
<dbReference type="InterPro" id="IPR038078">
    <property type="entry name" value="PhoU-like_sf"/>
</dbReference>
<feature type="domain" description="PhoU" evidence="8">
    <location>
        <begin position="356"/>
        <end position="442"/>
    </location>
</feature>
<feature type="transmembrane region" description="Helical" evidence="7">
    <location>
        <begin position="101"/>
        <end position="128"/>
    </location>
</feature>
<feature type="transmembrane region" description="Helical" evidence="7">
    <location>
        <begin position="250"/>
        <end position="268"/>
    </location>
</feature>
<reference evidence="9 10" key="1">
    <citation type="submission" date="2017-01" db="EMBL/GenBank/DDBJ databases">
        <authorList>
            <person name="Mah S.A."/>
            <person name="Swanson W.J."/>
            <person name="Moy G.W."/>
            <person name="Vacquier V.D."/>
        </authorList>
    </citation>
    <scope>NUCLEOTIDE SEQUENCE [LARGE SCALE GENOMIC DNA]</scope>
    <source>
        <strain evidence="9 10">ASpG1</strain>
    </source>
</reference>
<feature type="coiled-coil region" evidence="6">
    <location>
        <begin position="486"/>
        <end position="513"/>
    </location>
</feature>
<feature type="transmembrane region" description="Helical" evidence="7">
    <location>
        <begin position="6"/>
        <end position="24"/>
    </location>
</feature>
<comment type="subcellular location">
    <subcellularLocation>
        <location evidence="1">Cell membrane</location>
        <topology evidence="1">Multi-pass membrane protein</topology>
    </subcellularLocation>
</comment>
<feature type="transmembrane region" description="Helical" evidence="7">
    <location>
        <begin position="179"/>
        <end position="197"/>
    </location>
</feature>
<dbReference type="GO" id="GO:0044341">
    <property type="term" value="P:sodium-dependent phosphate transport"/>
    <property type="evidence" value="ECO:0007669"/>
    <property type="project" value="InterPro"/>
</dbReference>
<keyword evidence="5 7" id="KW-0472">Membrane</keyword>
<keyword evidence="3 7" id="KW-0812">Transmembrane</keyword>
<dbReference type="InterPro" id="IPR003841">
    <property type="entry name" value="Na/Pi_transpt"/>
</dbReference>
<dbReference type="InterPro" id="IPR004633">
    <property type="entry name" value="NaPi_cotrn-rel/YqeW-like"/>
</dbReference>
<dbReference type="PANTHER" id="PTHR10010">
    <property type="entry name" value="SOLUTE CARRIER FAMILY 34 SODIUM PHOSPHATE , MEMBER 2-RELATED"/>
    <property type="match status" value="1"/>
</dbReference>
<dbReference type="EMBL" id="FTMS01000006">
    <property type="protein sequence ID" value="SIQ28691.1"/>
    <property type="molecule type" value="Genomic_DNA"/>
</dbReference>
<sequence>MTAIYQLFHVLGSLGLLVYGMRLLSDGVQRVAGDRLQSILNYVTANRFAAVLTGFLVTVLVQSSSATTVMIVSFVNASLLSLTQAIGAIMGANIGTTVTGWVIALLGFSVDISAGALPAVGLGAILIFSKRLRRPDLGETLLGFGLLFLGLSFLKDAVPDISAHPEILERIAALSGRGMLSVLLFVGIGALLTVIVQSSSAAVTITLTMAYAGWIDFPVAAAIILGENIGTTVTANLAAMGGTVNGRRAARAHLVFNALGVLWMFLLFPQALRLVHYAAGSRLLPTQLALFHTGFNLVNTAIFIWFVPVLANLAVRMVPDTADAASLEGSYQVPIPTAYAENHPELYLLELRYEVVQMSRIVESMIADSWKLFQNPEAVTEEHLLSLKQREDYTDQMQEKISAVLASFGFQASRESTTAAAIALLRIVDELESVADSSYNIALAADRCQRKKLEISPEALQELEPYAQRAIAFTGLVDQRLLTPGSDEDLRQAKQLEEEINALRNVLKKSSRHRIQQGADLKGELLVLDVISHLEHMGDYALNIAEAIRHMNARVPLLMKTLEPRPDAPA</sequence>
<dbReference type="GO" id="GO:0005436">
    <property type="term" value="F:sodium:phosphate symporter activity"/>
    <property type="evidence" value="ECO:0007669"/>
    <property type="project" value="InterPro"/>
</dbReference>
<evidence type="ECO:0000256" key="1">
    <source>
        <dbReference type="ARBA" id="ARBA00004651"/>
    </source>
</evidence>
<dbReference type="NCBIfam" id="TIGR00704">
    <property type="entry name" value="NaPi_cotrn_rel"/>
    <property type="match status" value="1"/>
</dbReference>
<feature type="transmembrane region" description="Helical" evidence="7">
    <location>
        <begin position="288"/>
        <end position="307"/>
    </location>
</feature>
<protein>
    <submittedName>
        <fullName evidence="9">Phosphate:Na+ symporter</fullName>
    </submittedName>
</protein>
<dbReference type="SUPFAM" id="SSF109755">
    <property type="entry name" value="PhoU-like"/>
    <property type="match status" value="1"/>
</dbReference>
<evidence type="ECO:0000256" key="4">
    <source>
        <dbReference type="ARBA" id="ARBA00022989"/>
    </source>
</evidence>
<evidence type="ECO:0000256" key="7">
    <source>
        <dbReference type="SAM" id="Phobius"/>
    </source>
</evidence>